<dbReference type="Proteomes" id="UP001257948">
    <property type="component" value="Unassembled WGS sequence"/>
</dbReference>
<dbReference type="RefSeq" id="WP_314207447.1">
    <property type="nucleotide sequence ID" value="NZ_JAVTLL010000045.1"/>
</dbReference>
<evidence type="ECO:0000313" key="2">
    <source>
        <dbReference type="Proteomes" id="UP001257948"/>
    </source>
</evidence>
<name>A0ABU3M8K5_9ACTN</name>
<dbReference type="EMBL" id="JAVTLL010000045">
    <property type="protein sequence ID" value="MDT7847249.1"/>
    <property type="molecule type" value="Genomic_DNA"/>
</dbReference>
<accession>A0ABU3M8K5</accession>
<comment type="caution">
    <text evidence="1">The sequence shown here is derived from an EMBL/GenBank/DDBJ whole genome shotgun (WGS) entry which is preliminary data.</text>
</comment>
<protein>
    <submittedName>
        <fullName evidence="1">Uncharacterized protein</fullName>
    </submittedName>
</protein>
<reference evidence="2" key="1">
    <citation type="submission" date="2023-07" db="EMBL/GenBank/DDBJ databases">
        <title>Draft genome sequence of the endophytic actinobacterium Streptomyces justiciae WPN32, a potential antibiotic producer.</title>
        <authorList>
            <person name="Yasawong M."/>
            <person name="Pana W."/>
            <person name="Ganta P."/>
            <person name="Santapan N."/>
            <person name="Songngamsuk T."/>
            <person name="Phatcharaharikarn M."/>
            <person name="Kerdtoob S."/>
            <person name="Nantapong N."/>
        </authorList>
    </citation>
    <scope>NUCLEOTIDE SEQUENCE [LARGE SCALE GENOMIC DNA]</scope>
    <source>
        <strain evidence="2">WPN32</strain>
    </source>
</reference>
<keyword evidence="2" id="KW-1185">Reference proteome</keyword>
<gene>
    <name evidence="1" type="ORF">RQC66_41655</name>
</gene>
<sequence length="202" mass="22079">MELIVETYFGWDPLSHTVDCPTPTWDDVEIRRSEGVRPVGTGAEPHGCPNDVCSHSNTFGRVQLRLLCRDCGTVRTITGEGMTEVVTHTSLTGWGQAPRRMGEVWLWPGRPAIAGGEPHQYLVTRQAAAVTRATLYGIITRYRDAEGTPRWIAGAVPDEDAAHQISMLRWRHASGGLAALEDAAAWIADTETAPQRPLVVAV</sequence>
<proteinExistence type="predicted"/>
<evidence type="ECO:0000313" key="1">
    <source>
        <dbReference type="EMBL" id="MDT7847249.1"/>
    </source>
</evidence>
<organism evidence="1 2">
    <name type="scientific">Streptomyces justiciae</name>
    <dbReference type="NCBI Taxonomy" id="2780140"/>
    <lineage>
        <taxon>Bacteria</taxon>
        <taxon>Bacillati</taxon>
        <taxon>Actinomycetota</taxon>
        <taxon>Actinomycetes</taxon>
        <taxon>Kitasatosporales</taxon>
        <taxon>Streptomycetaceae</taxon>
        <taxon>Streptomyces</taxon>
    </lineage>
</organism>